<keyword evidence="2" id="KW-1185">Reference proteome</keyword>
<dbReference type="AlphaFoldDB" id="A0A511BSZ2"/>
<sequence length="130" mass="14338">MAPGTRIPLTVRTETAGMPDGSAIAHASLLLYGVETDATGWASVQRIPPGRASVFGHRAFCTCCAGRLPVVDALYRLFQERVRRMDHAVTHLVLICRDDLYEDVLTALCKDALIPARYEIRNDGGFTRSY</sequence>
<dbReference type="OrthoDB" id="7283991at2"/>
<dbReference type="Proteomes" id="UP000321405">
    <property type="component" value="Unassembled WGS sequence"/>
</dbReference>
<comment type="caution">
    <text evidence="1">The sequence shown here is derived from an EMBL/GenBank/DDBJ whole genome shotgun (WGS) entry which is preliminary data.</text>
</comment>
<reference evidence="1 2" key="1">
    <citation type="submission" date="2019-07" db="EMBL/GenBank/DDBJ databases">
        <title>Whole genome shotgun sequence of Swaminathania salitolerans NBRC 104436.</title>
        <authorList>
            <person name="Hosoyama A."/>
            <person name="Uohara A."/>
            <person name="Ohji S."/>
            <person name="Ichikawa N."/>
        </authorList>
    </citation>
    <scope>NUCLEOTIDE SEQUENCE [LARGE SCALE GENOMIC DNA]</scope>
    <source>
        <strain evidence="1 2">NBRC 104436</strain>
    </source>
</reference>
<name>A0A511BSZ2_9PROT</name>
<dbReference type="EMBL" id="BJVC01000005">
    <property type="protein sequence ID" value="GEL02943.1"/>
    <property type="molecule type" value="Genomic_DNA"/>
</dbReference>
<evidence type="ECO:0000313" key="2">
    <source>
        <dbReference type="Proteomes" id="UP000321405"/>
    </source>
</evidence>
<evidence type="ECO:0000313" key="1">
    <source>
        <dbReference type="EMBL" id="GEL02943.1"/>
    </source>
</evidence>
<proteinExistence type="predicted"/>
<protein>
    <submittedName>
        <fullName evidence="1">Uncharacterized protein</fullName>
    </submittedName>
</protein>
<dbReference type="RefSeq" id="WP_147094024.1">
    <property type="nucleotide sequence ID" value="NZ_BJVC01000005.1"/>
</dbReference>
<accession>A0A511BSZ2</accession>
<organism evidence="1 2">
    <name type="scientific">Swaminathania salitolerans</name>
    <dbReference type="NCBI Taxonomy" id="182838"/>
    <lineage>
        <taxon>Bacteria</taxon>
        <taxon>Pseudomonadati</taxon>
        <taxon>Pseudomonadota</taxon>
        <taxon>Alphaproteobacteria</taxon>
        <taxon>Acetobacterales</taxon>
        <taxon>Acetobacteraceae</taxon>
        <taxon>Swaminathania</taxon>
    </lineage>
</organism>
<gene>
    <name evidence="1" type="ORF">SSA02_21060</name>
</gene>